<feature type="signal peptide" evidence="2">
    <location>
        <begin position="1"/>
        <end position="20"/>
    </location>
</feature>
<reference evidence="3" key="1">
    <citation type="submission" date="2019-06" db="EMBL/GenBank/DDBJ databases">
        <authorList>
            <person name="Palmer J.M."/>
        </authorList>
    </citation>
    <scope>NUCLEOTIDE SEQUENCE</scope>
    <source>
        <strain evidence="3">TWF679</strain>
    </source>
</reference>
<keyword evidence="2" id="KW-0732">Signal</keyword>
<evidence type="ECO:0000256" key="1">
    <source>
        <dbReference type="SAM" id="MobiDB-lite"/>
    </source>
</evidence>
<dbReference type="Proteomes" id="UP000614610">
    <property type="component" value="Unassembled WGS sequence"/>
</dbReference>
<evidence type="ECO:0000256" key="2">
    <source>
        <dbReference type="SAM" id="SignalP"/>
    </source>
</evidence>
<gene>
    <name evidence="3" type="ORF">TWF679_001532</name>
</gene>
<dbReference type="AlphaFoldDB" id="A0A8H8UVF1"/>
<proteinExistence type="predicted"/>
<organism evidence="3 4">
    <name type="scientific">Orbilia oligospora</name>
    <name type="common">Nematode-trapping fungus</name>
    <name type="synonym">Arthrobotrys oligospora</name>
    <dbReference type="NCBI Taxonomy" id="2813651"/>
    <lineage>
        <taxon>Eukaryota</taxon>
        <taxon>Fungi</taxon>
        <taxon>Dikarya</taxon>
        <taxon>Ascomycota</taxon>
        <taxon>Pezizomycotina</taxon>
        <taxon>Orbiliomycetes</taxon>
        <taxon>Orbiliales</taxon>
        <taxon>Orbiliaceae</taxon>
        <taxon>Orbilia</taxon>
    </lineage>
</organism>
<name>A0A8H8UVF1_ORBOL</name>
<evidence type="ECO:0000313" key="3">
    <source>
        <dbReference type="EMBL" id="KAF3199314.1"/>
    </source>
</evidence>
<accession>A0A8H8UVF1</accession>
<feature type="region of interest" description="Disordered" evidence="1">
    <location>
        <begin position="50"/>
        <end position="75"/>
    </location>
</feature>
<feature type="chain" id="PRO_5034112561" evidence="2">
    <location>
        <begin position="21"/>
        <end position="75"/>
    </location>
</feature>
<sequence length="75" mass="7864">MHIKYAAALAIVALVPEVSDHPVWDNAIGDADPTIRGYVIADIPVLKTLSSHPPQKVNGGRNPASTGPTDAELPL</sequence>
<comment type="caution">
    <text evidence="3">The sequence shown here is derived from an EMBL/GenBank/DDBJ whole genome shotgun (WGS) entry which is preliminary data.</text>
</comment>
<dbReference type="EMBL" id="WIWT01000120">
    <property type="protein sequence ID" value="KAF3199314.1"/>
    <property type="molecule type" value="Genomic_DNA"/>
</dbReference>
<protein>
    <submittedName>
        <fullName evidence="3">Uncharacterized protein</fullName>
    </submittedName>
</protein>
<dbReference type="OrthoDB" id="10431330at2759"/>
<evidence type="ECO:0000313" key="4">
    <source>
        <dbReference type="Proteomes" id="UP000614610"/>
    </source>
</evidence>